<evidence type="ECO:0000256" key="3">
    <source>
        <dbReference type="ARBA" id="ARBA00012744"/>
    </source>
</evidence>
<dbReference type="InterPro" id="IPR002772">
    <property type="entry name" value="Glyco_hydro_3_C"/>
</dbReference>
<dbReference type="GO" id="GO:0008422">
    <property type="term" value="F:beta-glucosidase activity"/>
    <property type="evidence" value="ECO:0007669"/>
    <property type="project" value="UniProtKB-EC"/>
</dbReference>
<dbReference type="InterPro" id="IPR036881">
    <property type="entry name" value="Glyco_hydro_3_C_sf"/>
</dbReference>
<comment type="catalytic activity">
    <reaction evidence="1">
        <text>Hydrolysis of terminal, non-reducing beta-D-glucosyl residues with release of beta-D-glucose.</text>
        <dbReference type="EC" id="3.2.1.21"/>
    </reaction>
</comment>
<dbReference type="Gene3D" id="2.60.40.10">
    <property type="entry name" value="Immunoglobulins"/>
    <property type="match status" value="1"/>
</dbReference>
<evidence type="ECO:0000313" key="9">
    <source>
        <dbReference type="Proteomes" id="UP000013378"/>
    </source>
</evidence>
<evidence type="ECO:0000256" key="5">
    <source>
        <dbReference type="ARBA" id="ARBA00022801"/>
    </source>
</evidence>
<keyword evidence="6 8" id="KW-0326">Glycosidase</keyword>
<dbReference type="InterPro" id="IPR001764">
    <property type="entry name" value="Glyco_hydro_3_N"/>
</dbReference>
<evidence type="ECO:0000259" key="7">
    <source>
        <dbReference type="SMART" id="SM01217"/>
    </source>
</evidence>
<protein>
    <recommendedName>
        <fullName evidence="3">beta-glucosidase</fullName>
        <ecNumber evidence="3">3.2.1.21</ecNumber>
    </recommendedName>
</protein>
<evidence type="ECO:0000256" key="2">
    <source>
        <dbReference type="ARBA" id="ARBA00005336"/>
    </source>
</evidence>
<organism evidence="8 9">
    <name type="scientific">Caldisalinibacter kiritimatiensis</name>
    <dbReference type="NCBI Taxonomy" id="1304284"/>
    <lineage>
        <taxon>Bacteria</taxon>
        <taxon>Bacillati</taxon>
        <taxon>Bacillota</taxon>
        <taxon>Tissierellia</taxon>
        <taxon>Tissierellales</taxon>
        <taxon>Thermohalobacteraceae</taxon>
        <taxon>Caldisalinibacter</taxon>
    </lineage>
</organism>
<keyword evidence="4" id="KW-0732">Signal</keyword>
<evidence type="ECO:0000313" key="8">
    <source>
        <dbReference type="EMBL" id="EOD01204.1"/>
    </source>
</evidence>
<dbReference type="SMART" id="SM01217">
    <property type="entry name" value="Fn3_like"/>
    <property type="match status" value="1"/>
</dbReference>
<reference evidence="8 9" key="1">
    <citation type="journal article" date="2015" name="Geomicrobiol. J.">
        <title>Caldisalinibacter kiritimatiensis gen. nov., sp. nov., a moderately thermohalophilic thiosulfate-reducing bacterium from a hypersaline microbial mat.</title>
        <authorList>
            <person name="Ben Hania W."/>
            <person name="Joseph M."/>
            <person name="Fiebig A."/>
            <person name="Bunk B."/>
            <person name="Klenk H.-P."/>
            <person name="Fardeau M.-L."/>
            <person name="Spring S."/>
        </authorList>
    </citation>
    <scope>NUCLEOTIDE SEQUENCE [LARGE SCALE GENOMIC DNA]</scope>
    <source>
        <strain evidence="8 9">L21-TH-D2</strain>
    </source>
</reference>
<dbReference type="EMBL" id="ARZA01000070">
    <property type="protein sequence ID" value="EOD01204.1"/>
    <property type="molecule type" value="Genomic_DNA"/>
</dbReference>
<dbReference type="AlphaFoldDB" id="R1CX50"/>
<keyword evidence="9" id="KW-1185">Reference proteome</keyword>
<dbReference type="Pfam" id="PF01915">
    <property type="entry name" value="Glyco_hydro_3_C"/>
    <property type="match status" value="1"/>
</dbReference>
<keyword evidence="5 8" id="KW-0378">Hydrolase</keyword>
<dbReference type="OrthoDB" id="9805821at2"/>
<dbReference type="FunFam" id="2.60.40.10:FF:000495">
    <property type="entry name" value="Periplasmic beta-glucosidase"/>
    <property type="match status" value="1"/>
</dbReference>
<dbReference type="SUPFAM" id="SSF52279">
    <property type="entry name" value="Beta-D-glucan exohydrolase, C-terminal domain"/>
    <property type="match status" value="1"/>
</dbReference>
<dbReference type="Pfam" id="PF00933">
    <property type="entry name" value="Glyco_hydro_3"/>
    <property type="match status" value="1"/>
</dbReference>
<feature type="domain" description="Fibronectin type III-like" evidence="7">
    <location>
        <begin position="626"/>
        <end position="695"/>
    </location>
</feature>
<accession>R1CX50</accession>
<dbReference type="Gene3D" id="3.20.20.300">
    <property type="entry name" value="Glycoside hydrolase, family 3, N-terminal domain"/>
    <property type="match status" value="1"/>
</dbReference>
<evidence type="ECO:0000256" key="6">
    <source>
        <dbReference type="ARBA" id="ARBA00023295"/>
    </source>
</evidence>
<dbReference type="NCBIfam" id="NF011678">
    <property type="entry name" value="PRK15098.1"/>
    <property type="match status" value="1"/>
</dbReference>
<proteinExistence type="inferred from homology"/>
<dbReference type="InterPro" id="IPR051915">
    <property type="entry name" value="Cellulose_Degrad_GH3"/>
</dbReference>
<dbReference type="EC" id="3.2.1.21" evidence="3"/>
<name>R1CX50_9FIRM</name>
<dbReference type="InterPro" id="IPR036962">
    <property type="entry name" value="Glyco_hydro_3_N_sf"/>
</dbReference>
<dbReference type="Pfam" id="PF14310">
    <property type="entry name" value="Fn3-like"/>
    <property type="match status" value="1"/>
</dbReference>
<dbReference type="PANTHER" id="PTHR30620">
    <property type="entry name" value="PERIPLASMIC BETA-GLUCOSIDASE-RELATED"/>
    <property type="match status" value="1"/>
</dbReference>
<dbReference type="Gene3D" id="3.40.50.1700">
    <property type="entry name" value="Glycoside hydrolase family 3 C-terminal domain"/>
    <property type="match status" value="1"/>
</dbReference>
<evidence type="ECO:0000256" key="1">
    <source>
        <dbReference type="ARBA" id="ARBA00000448"/>
    </source>
</evidence>
<dbReference type="STRING" id="1304284.L21TH_0743"/>
<gene>
    <name evidence="8" type="ORF">L21TH_0743</name>
</gene>
<dbReference type="eggNOG" id="COG1472">
    <property type="taxonomic scope" value="Bacteria"/>
</dbReference>
<comment type="caution">
    <text evidence="8">The sequence shown here is derived from an EMBL/GenBank/DDBJ whole genome shotgun (WGS) entry which is preliminary data.</text>
</comment>
<dbReference type="FunFam" id="3.20.20.300:FF:000005">
    <property type="entry name" value="Periplasmic beta-glucosidase"/>
    <property type="match status" value="1"/>
</dbReference>
<dbReference type="InterPro" id="IPR013783">
    <property type="entry name" value="Ig-like_fold"/>
</dbReference>
<dbReference type="InterPro" id="IPR017853">
    <property type="entry name" value="GH"/>
</dbReference>
<evidence type="ECO:0000256" key="4">
    <source>
        <dbReference type="ARBA" id="ARBA00022729"/>
    </source>
</evidence>
<dbReference type="InterPro" id="IPR026891">
    <property type="entry name" value="Fn3-like"/>
</dbReference>
<dbReference type="PANTHER" id="PTHR30620:SF16">
    <property type="entry name" value="LYSOSOMAL BETA GLUCOSIDASE"/>
    <property type="match status" value="1"/>
</dbReference>
<dbReference type="SUPFAM" id="SSF51445">
    <property type="entry name" value="(Trans)glycosidases"/>
    <property type="match status" value="1"/>
</dbReference>
<sequence>MKKFVLSQEYEKKIETLLNEMTLEEKIGQMTQFGRCKEKEIQLIREGRIGSLLNVSGAEKINEFQRIAVEESRIGIPLLIGDDVIHGYKTIFPIPLAEACSWDPELVQSTAEVAAKEAITEGIRWIFAPMVDICRDPRWGRIAEGSGEDTYLGSRLAEARIIGFQSLDESKYPRTAACPKHFAAYGWAEGGRDYNTTDLSERVLRETILPPFKSAIEAGASTIMSAFNDLNGIPASGNYYLLTQILKKDWQFNGFVVSDWKSVEELIPHGFANDGKDAAEKGLKAGVDMDMHSGVYIENLKNIINENPELLKLINESVRRILRVKYWLGLFDNPYVDESMSKEVFLSNVHISKAREAARKSIVLLKNKDNILPLDKNIKRVTVIGPLADDKVNPLGCWACKGNPKTVVTVLDAIKSSLSLNTKITFVKGCEINKEIPNGVKEAIKASQNSDIIIAVLGESAAMSGENHNRAYLGLPKPQQDLIHAIKANTTTPIVTILMNGRPLVIPWLAENVEAIVEAWHLGIQSGNAICDVLFGNYNPSGKLPVTFPRAEGQIPIYYNHKNTGRPNFKKYIDIEETPLYPFGYGLSYNIYKYSNLKLSKKIIKPNESLKVWVDVTNTGNMPGEEIVQLYIRDLVSNYTRPIKELKGFTKVSFQPGETKTIQFTLTAKELSILDKNYNLAVEPGEFYVWVGPNSQEGLKQNFFIK</sequence>
<comment type="similarity">
    <text evidence="2">Belongs to the glycosyl hydrolase 3 family.</text>
</comment>
<dbReference type="PRINTS" id="PR00133">
    <property type="entry name" value="GLHYDRLASE3"/>
</dbReference>
<dbReference type="PATRIC" id="fig|1304284.3.peg.733"/>
<dbReference type="RefSeq" id="WP_006309209.1">
    <property type="nucleotide sequence ID" value="NZ_ARZA01000070.1"/>
</dbReference>
<dbReference type="GO" id="GO:0009251">
    <property type="term" value="P:glucan catabolic process"/>
    <property type="evidence" value="ECO:0007669"/>
    <property type="project" value="TreeGrafter"/>
</dbReference>
<dbReference type="Proteomes" id="UP000013378">
    <property type="component" value="Unassembled WGS sequence"/>
</dbReference>